<organism evidence="1 2">
    <name type="scientific">Rhabditophanes sp. KR3021</name>
    <dbReference type="NCBI Taxonomy" id="114890"/>
    <lineage>
        <taxon>Eukaryota</taxon>
        <taxon>Metazoa</taxon>
        <taxon>Ecdysozoa</taxon>
        <taxon>Nematoda</taxon>
        <taxon>Chromadorea</taxon>
        <taxon>Rhabditida</taxon>
        <taxon>Tylenchina</taxon>
        <taxon>Panagrolaimomorpha</taxon>
        <taxon>Strongyloidoidea</taxon>
        <taxon>Alloionematidae</taxon>
        <taxon>Rhabditophanes</taxon>
    </lineage>
</organism>
<evidence type="ECO:0000313" key="1">
    <source>
        <dbReference type="Proteomes" id="UP000095286"/>
    </source>
</evidence>
<protein>
    <submittedName>
        <fullName evidence="2">Glutathione S-transferase</fullName>
    </submittedName>
</protein>
<dbReference type="Proteomes" id="UP000095286">
    <property type="component" value="Unplaced"/>
</dbReference>
<proteinExistence type="predicted"/>
<sequence length="207" mass="23298">MVHYKLTYFNVRGYGEPARLMFKHAGIDFEDVQVTHEQWAAIKESTPFGQVPTLEVDGVVIAQSFAILRLIAKVAGLYPTDPVQAALVDSIADYVKEVDDKGFHDYFVTKLGYMQGDADKLMQEQCHPMAEKAFPIFTKWLKESGTGYLTKSGLSWADFYAAEKLGNVVNSCEKSAARWPEITAFVKKVYSLPTIKEHIASRPKTMY</sequence>
<accession>A0AC35U388</accession>
<reference evidence="2" key="1">
    <citation type="submission" date="2016-11" db="UniProtKB">
        <authorList>
            <consortium name="WormBaseParasite"/>
        </authorList>
    </citation>
    <scope>IDENTIFICATION</scope>
    <source>
        <strain evidence="2">KR3021</strain>
    </source>
</reference>
<dbReference type="WBParaSite" id="RSKR_0000706700.1">
    <property type="protein sequence ID" value="RSKR_0000706700.1"/>
    <property type="gene ID" value="RSKR_0000706700"/>
</dbReference>
<evidence type="ECO:0000313" key="2">
    <source>
        <dbReference type="WBParaSite" id="RSKR_0000706700.1"/>
    </source>
</evidence>
<name>A0AC35U388_9BILA</name>